<protein>
    <submittedName>
        <fullName>F1-ATPase alpha subunit</fullName>
    </submittedName>
</protein>
<organism>
    <name type="scientific">Rhodospirillum rubrum</name>
    <dbReference type="NCBI Taxonomy" id="1085"/>
    <lineage>
        <taxon>Bacteria</taxon>
        <taxon>Pseudomonadati</taxon>
        <taxon>Pseudomonadota</taxon>
        <taxon>Alphaproteobacteria</taxon>
        <taxon>Rhodospirillales</taxon>
        <taxon>Rhodospirillaceae</taxon>
        <taxon>Rhodospirillum</taxon>
    </lineage>
</organism>
<reference key="1">
    <citation type="journal article" date="1992" name="FEBS Lett.">
        <title>Isolation and characterisation of a functional alpha beta heterodimer from the ATP synthase of Rhodospirillum rubrum.</title>
        <authorList>
            <person name="Andralojc P.J."/>
            <person name="Harris D.A."/>
        </authorList>
    </citation>
    <scope>PROTEIN SEQUENCE</scope>
</reference>
<name>Q9R5H5_RHORU</name>
<sequence length="15" mass="1702">MEIRAAEISAILKEQ</sequence>
<proteinExistence type="evidence at protein level"/>
<keyword id="KW-0903">Direct protein sequencing</keyword>
<accession>Q9R5H5</accession>